<dbReference type="PROSITE" id="PS51688">
    <property type="entry name" value="ICA"/>
    <property type="match status" value="1"/>
</dbReference>
<evidence type="ECO:0000259" key="3">
    <source>
        <dbReference type="PROSITE" id="PS51688"/>
    </source>
</evidence>
<reference evidence="4 5" key="1">
    <citation type="submission" date="2016-10" db="EMBL/GenBank/DDBJ databases">
        <authorList>
            <person name="de Groot N.N."/>
        </authorList>
    </citation>
    <scope>NUCLEOTIDE SEQUENCE [LARGE SCALE GENOMIC DNA]</scope>
    <source>
        <strain evidence="4 5">DSM 26130</strain>
    </source>
</reference>
<dbReference type="InterPro" id="IPR008640">
    <property type="entry name" value="Adhesin_Head_dom"/>
</dbReference>
<dbReference type="OrthoDB" id="925207at2"/>
<dbReference type="GO" id="GO:0019867">
    <property type="term" value="C:outer membrane"/>
    <property type="evidence" value="ECO:0007669"/>
    <property type="project" value="InterPro"/>
</dbReference>
<dbReference type="Gene3D" id="2.60.40.4050">
    <property type="match status" value="1"/>
</dbReference>
<keyword evidence="5" id="KW-1185">Reference proteome</keyword>
<dbReference type="CDD" id="cd12820">
    <property type="entry name" value="LbR_YadA-like"/>
    <property type="match status" value="1"/>
</dbReference>
<accession>A0A1I2GZ54</accession>
<dbReference type="Gene3D" id="2.150.10.10">
    <property type="entry name" value="Serralysin-like metalloprotease, C-terminal"/>
    <property type="match status" value="1"/>
</dbReference>
<proteinExistence type="predicted"/>
<protein>
    <submittedName>
        <fullName evidence="4">Head domain of trimeric autotransporter adhesin</fullName>
    </submittedName>
</protein>
<sequence>MKQIFLFTLALLGSTTLQAQVGIGTTTPNAFFNVADGKDVLFGQTLSWQVEDDDSDRSKLIWYASKGAFRAGNVSYTKWDIAQVGNSSMALGSNNVASGNNSVAIGTGSTASGSLAIVVGRTNIASGFHAMAMGENLTSSGNNSVALGNNNTASGPSAIVIGQFSTASGNNSVALGSGVSTNGKTGSFILGDFAQNNSSLASYANTAFNQMMMRFEGGYMLYTTAPANQTSAIGVRVGAGSNAWQTISDSTRKENFRFANGADFLQKISQMRLGSWNYKGQDVKQYRHYGPMAQDFFAAFGHDELGVIGEDKSINQADFDGVNLIAIQALIRENQELKAKLATFEEREKSIQSRLDKIEALLTDPSTASSHSLKP</sequence>
<dbReference type="Pfam" id="PF05658">
    <property type="entry name" value="YadA_head"/>
    <property type="match status" value="3"/>
</dbReference>
<evidence type="ECO:0000313" key="4">
    <source>
        <dbReference type="EMBL" id="SFF22430.1"/>
    </source>
</evidence>
<evidence type="ECO:0000313" key="5">
    <source>
        <dbReference type="Proteomes" id="UP000198598"/>
    </source>
</evidence>
<dbReference type="Proteomes" id="UP000198598">
    <property type="component" value="Unassembled WGS sequence"/>
</dbReference>
<dbReference type="InterPro" id="IPR030392">
    <property type="entry name" value="S74_ICA"/>
</dbReference>
<evidence type="ECO:0000256" key="1">
    <source>
        <dbReference type="SAM" id="Coils"/>
    </source>
</evidence>
<dbReference type="SUPFAM" id="SSF101967">
    <property type="entry name" value="Adhesin YadA, collagen-binding domain"/>
    <property type="match status" value="1"/>
</dbReference>
<feature type="domain" description="Peptidase S74" evidence="3">
    <location>
        <begin position="248"/>
        <end position="341"/>
    </location>
</feature>
<organism evidence="4 5">
    <name type="scientific">Spirosoma endophyticum</name>
    <dbReference type="NCBI Taxonomy" id="662367"/>
    <lineage>
        <taxon>Bacteria</taxon>
        <taxon>Pseudomonadati</taxon>
        <taxon>Bacteroidota</taxon>
        <taxon>Cytophagia</taxon>
        <taxon>Cytophagales</taxon>
        <taxon>Cytophagaceae</taxon>
        <taxon>Spirosoma</taxon>
    </lineage>
</organism>
<dbReference type="STRING" id="662367.SAMN05216167_13636"/>
<feature type="coiled-coil region" evidence="1">
    <location>
        <begin position="327"/>
        <end position="361"/>
    </location>
</feature>
<gene>
    <name evidence="4" type="ORF">SAMN05216167_13636</name>
</gene>
<keyword evidence="2" id="KW-0732">Signal</keyword>
<dbReference type="Pfam" id="PF13884">
    <property type="entry name" value="Peptidase_S74"/>
    <property type="match status" value="1"/>
</dbReference>
<keyword evidence="1" id="KW-0175">Coiled coil</keyword>
<dbReference type="RefSeq" id="WP_093834636.1">
    <property type="nucleotide sequence ID" value="NZ_FOLQ01000036.1"/>
</dbReference>
<dbReference type="EMBL" id="FOLQ01000036">
    <property type="protein sequence ID" value="SFF22430.1"/>
    <property type="molecule type" value="Genomic_DNA"/>
</dbReference>
<feature type="signal peptide" evidence="2">
    <location>
        <begin position="1"/>
        <end position="19"/>
    </location>
</feature>
<name>A0A1I2GZ54_9BACT</name>
<dbReference type="InterPro" id="IPR011049">
    <property type="entry name" value="Serralysin-like_metalloprot_C"/>
</dbReference>
<evidence type="ECO:0000256" key="2">
    <source>
        <dbReference type="SAM" id="SignalP"/>
    </source>
</evidence>
<feature type="chain" id="PRO_5011646979" evidence="2">
    <location>
        <begin position="20"/>
        <end position="375"/>
    </location>
</feature>
<dbReference type="AlphaFoldDB" id="A0A1I2GZ54"/>